<comment type="caution">
    <text evidence="1">The sequence shown here is derived from an EMBL/GenBank/DDBJ whole genome shotgun (WGS) entry which is preliminary data.</text>
</comment>
<dbReference type="AlphaFoldDB" id="A0A8H4W4H4"/>
<keyword evidence="2" id="KW-1185">Reference proteome</keyword>
<dbReference type="OrthoDB" id="3524936at2759"/>
<reference evidence="1 2" key="1">
    <citation type="submission" date="2020-03" db="EMBL/GenBank/DDBJ databases">
        <title>Draft Genome Sequence of Cudoniella acicularis.</title>
        <authorList>
            <person name="Buettner E."/>
            <person name="Kellner H."/>
        </authorList>
    </citation>
    <scope>NUCLEOTIDE SEQUENCE [LARGE SCALE GENOMIC DNA]</scope>
    <source>
        <strain evidence="1 2">DSM 108380</strain>
    </source>
</reference>
<proteinExistence type="predicted"/>
<organism evidence="1 2">
    <name type="scientific">Cudoniella acicularis</name>
    <dbReference type="NCBI Taxonomy" id="354080"/>
    <lineage>
        <taxon>Eukaryota</taxon>
        <taxon>Fungi</taxon>
        <taxon>Dikarya</taxon>
        <taxon>Ascomycota</taxon>
        <taxon>Pezizomycotina</taxon>
        <taxon>Leotiomycetes</taxon>
        <taxon>Helotiales</taxon>
        <taxon>Tricladiaceae</taxon>
        <taxon>Cudoniella</taxon>
    </lineage>
</organism>
<evidence type="ECO:0000313" key="1">
    <source>
        <dbReference type="EMBL" id="KAF4633883.1"/>
    </source>
</evidence>
<gene>
    <name evidence="1" type="ORF">G7Y89_g4227</name>
</gene>
<sequence length="75" mass="7586">MAASQVLTSGTFQGVVDQLTDISNTGNLADIATINANRCANVLPAIDVYFAAVAQATGAQGVYQAIRPAACGGTR</sequence>
<protein>
    <submittedName>
        <fullName evidence="1">Uncharacterized protein</fullName>
    </submittedName>
</protein>
<dbReference type="Proteomes" id="UP000566819">
    <property type="component" value="Unassembled WGS sequence"/>
</dbReference>
<accession>A0A8H4W4H4</accession>
<evidence type="ECO:0000313" key="2">
    <source>
        <dbReference type="Proteomes" id="UP000566819"/>
    </source>
</evidence>
<name>A0A8H4W4H4_9HELO</name>
<dbReference type="EMBL" id="JAAMPI010000225">
    <property type="protein sequence ID" value="KAF4633883.1"/>
    <property type="molecule type" value="Genomic_DNA"/>
</dbReference>